<proteinExistence type="predicted"/>
<feature type="compositionally biased region" description="Low complexity" evidence="1">
    <location>
        <begin position="23"/>
        <end position="41"/>
    </location>
</feature>
<keyword evidence="3" id="KW-1185">Reference proteome</keyword>
<dbReference type="EMBL" id="JBBPHU010000016">
    <property type="protein sequence ID" value="KAK7509688.1"/>
    <property type="molecule type" value="Genomic_DNA"/>
</dbReference>
<name>A0ABR1KB35_9PEZI</name>
<evidence type="ECO:0000313" key="2">
    <source>
        <dbReference type="EMBL" id="KAK7509688.1"/>
    </source>
</evidence>
<feature type="compositionally biased region" description="Pro residues" evidence="1">
    <location>
        <begin position="1"/>
        <end position="10"/>
    </location>
</feature>
<organism evidence="2 3">
    <name type="scientific">Phyllosticta citriasiana</name>
    <dbReference type="NCBI Taxonomy" id="595635"/>
    <lineage>
        <taxon>Eukaryota</taxon>
        <taxon>Fungi</taxon>
        <taxon>Dikarya</taxon>
        <taxon>Ascomycota</taxon>
        <taxon>Pezizomycotina</taxon>
        <taxon>Dothideomycetes</taxon>
        <taxon>Dothideomycetes incertae sedis</taxon>
        <taxon>Botryosphaeriales</taxon>
        <taxon>Phyllostictaceae</taxon>
        <taxon>Phyllosticta</taxon>
    </lineage>
</organism>
<sequence length="155" mass="16192">MDPQRNPPPFGTQRPAFTVGPESASSVSRSSSSLSTMSSAAVPIAGASSQSQQPQNSSAPIPPSSPVQQTHFMGSIPAATSAPPPARQLQFPPQQSQAPATARPGGWDYNPNREGAGRTAQETAAFLNEYSLVAEAAKRAQMAVLMRDMEAVELS</sequence>
<reference evidence="2 3" key="1">
    <citation type="submission" date="2024-04" db="EMBL/GenBank/DDBJ databases">
        <title>Phyllosticta paracitricarpa is synonymous to the EU quarantine fungus P. citricarpa based on phylogenomic analyses.</title>
        <authorList>
            <consortium name="Lawrence Berkeley National Laboratory"/>
            <person name="Van Ingen-Buijs V.A."/>
            <person name="Van Westerhoven A.C."/>
            <person name="Haridas S."/>
            <person name="Skiadas P."/>
            <person name="Martin F."/>
            <person name="Groenewald J.Z."/>
            <person name="Crous P.W."/>
            <person name="Seidl M.F."/>
        </authorList>
    </citation>
    <scope>NUCLEOTIDE SEQUENCE [LARGE SCALE GENOMIC DNA]</scope>
    <source>
        <strain evidence="2 3">CBS 123371</strain>
    </source>
</reference>
<accession>A0ABR1KB35</accession>
<evidence type="ECO:0000313" key="3">
    <source>
        <dbReference type="Proteomes" id="UP001363622"/>
    </source>
</evidence>
<comment type="caution">
    <text evidence="2">The sequence shown here is derived from an EMBL/GenBank/DDBJ whole genome shotgun (WGS) entry which is preliminary data.</text>
</comment>
<dbReference type="Proteomes" id="UP001363622">
    <property type="component" value="Unassembled WGS sequence"/>
</dbReference>
<feature type="compositionally biased region" description="Low complexity" evidence="1">
    <location>
        <begin position="48"/>
        <end position="59"/>
    </location>
</feature>
<gene>
    <name evidence="2" type="ORF">IWZ03DRAFT_86279</name>
</gene>
<protein>
    <submittedName>
        <fullName evidence="2">Uncharacterized protein</fullName>
    </submittedName>
</protein>
<evidence type="ECO:0000256" key="1">
    <source>
        <dbReference type="SAM" id="MobiDB-lite"/>
    </source>
</evidence>
<feature type="region of interest" description="Disordered" evidence="1">
    <location>
        <begin position="1"/>
        <end position="120"/>
    </location>
</feature>